<keyword evidence="3" id="KW-1185">Reference proteome</keyword>
<evidence type="ECO:0000313" key="2">
    <source>
        <dbReference type="EMBL" id="KAF4980021.1"/>
    </source>
</evidence>
<reference evidence="2" key="1">
    <citation type="journal article" date="2020" name="BMC Genomics">
        <title>Correction to: Identification and distribution of gene clusters required for synthesis of sphingolipid metabolism inhibitors in diverse species of the filamentous fungus Fusarium.</title>
        <authorList>
            <person name="Kim H.S."/>
            <person name="Lohmar J.M."/>
            <person name="Busman M."/>
            <person name="Brown D.W."/>
            <person name="Naumann T.A."/>
            <person name="Divon H.H."/>
            <person name="Lysoe E."/>
            <person name="Uhlig S."/>
            <person name="Proctor R.H."/>
        </authorList>
    </citation>
    <scope>NUCLEOTIDE SEQUENCE</scope>
    <source>
        <strain evidence="2">NRRL 22465</strain>
    </source>
</reference>
<evidence type="ECO:0000256" key="1">
    <source>
        <dbReference type="SAM" id="SignalP"/>
    </source>
</evidence>
<dbReference type="OrthoDB" id="4870729at2759"/>
<proteinExistence type="predicted"/>
<sequence length="114" mass="10792">MQFYIVAALALLSGVQAAGSESTTITCSGCPPASTAPDMVTRSALPSSSCTAKALTVVTNTGTAGGNGAAMPTGGSMPASTPTASVVPVNGANGNMGNVGGVLVIAAAAVGYML</sequence>
<gene>
    <name evidence="2" type="ORF">FZEAL_3883</name>
</gene>
<evidence type="ECO:0000313" key="3">
    <source>
        <dbReference type="Proteomes" id="UP000635477"/>
    </source>
</evidence>
<dbReference type="EMBL" id="JABEYC010000260">
    <property type="protein sequence ID" value="KAF4980021.1"/>
    <property type="molecule type" value="Genomic_DNA"/>
</dbReference>
<protein>
    <submittedName>
        <fullName evidence="2">Uncharacterized protein</fullName>
    </submittedName>
</protein>
<name>A0A8H4UMT6_9HYPO</name>
<comment type="caution">
    <text evidence="2">The sequence shown here is derived from an EMBL/GenBank/DDBJ whole genome shotgun (WGS) entry which is preliminary data.</text>
</comment>
<dbReference type="AlphaFoldDB" id="A0A8H4UMT6"/>
<keyword evidence="1" id="KW-0732">Signal</keyword>
<organism evidence="2 3">
    <name type="scientific">Fusarium zealandicum</name>
    <dbReference type="NCBI Taxonomy" id="1053134"/>
    <lineage>
        <taxon>Eukaryota</taxon>
        <taxon>Fungi</taxon>
        <taxon>Dikarya</taxon>
        <taxon>Ascomycota</taxon>
        <taxon>Pezizomycotina</taxon>
        <taxon>Sordariomycetes</taxon>
        <taxon>Hypocreomycetidae</taxon>
        <taxon>Hypocreales</taxon>
        <taxon>Nectriaceae</taxon>
        <taxon>Fusarium</taxon>
        <taxon>Fusarium staphyleae species complex</taxon>
    </lineage>
</organism>
<dbReference type="Proteomes" id="UP000635477">
    <property type="component" value="Unassembled WGS sequence"/>
</dbReference>
<feature type="chain" id="PRO_5034914671" evidence="1">
    <location>
        <begin position="18"/>
        <end position="114"/>
    </location>
</feature>
<accession>A0A8H4UMT6</accession>
<reference evidence="2" key="2">
    <citation type="submission" date="2020-05" db="EMBL/GenBank/DDBJ databases">
        <authorList>
            <person name="Kim H.-S."/>
            <person name="Proctor R.H."/>
            <person name="Brown D.W."/>
        </authorList>
    </citation>
    <scope>NUCLEOTIDE SEQUENCE</scope>
    <source>
        <strain evidence="2">NRRL 22465</strain>
    </source>
</reference>
<feature type="signal peptide" evidence="1">
    <location>
        <begin position="1"/>
        <end position="17"/>
    </location>
</feature>